<gene>
    <name evidence="1" type="ORF">FPE_LOCUS11097</name>
</gene>
<sequence length="167" mass="18859">MEPSNELEFEIKEADNQRLYQNEQTDLEFEDINKWEYGVQVVSNELNIQDQNVTQAAARQEFSSPRSIQVQVEEINSVAQNGRAPVLQVIEETGIRRFDSRLCTEETADSIYGKFSLPTLMIGGIIGRVNLSKIIQTLSTRILLTSGSNNNSNCKIIDRGNEVPKTH</sequence>
<protein>
    <submittedName>
        <fullName evidence="1">Uncharacterized protein</fullName>
    </submittedName>
</protein>
<dbReference type="Proteomes" id="UP000834106">
    <property type="component" value="Chromosome 6"/>
</dbReference>
<reference evidence="1" key="1">
    <citation type="submission" date="2023-05" db="EMBL/GenBank/DDBJ databases">
        <authorList>
            <person name="Huff M."/>
        </authorList>
    </citation>
    <scope>NUCLEOTIDE SEQUENCE</scope>
</reference>
<keyword evidence="2" id="KW-1185">Reference proteome</keyword>
<evidence type="ECO:0000313" key="1">
    <source>
        <dbReference type="EMBL" id="CAI9763667.1"/>
    </source>
</evidence>
<organism evidence="1 2">
    <name type="scientific">Fraxinus pennsylvanica</name>
    <dbReference type="NCBI Taxonomy" id="56036"/>
    <lineage>
        <taxon>Eukaryota</taxon>
        <taxon>Viridiplantae</taxon>
        <taxon>Streptophyta</taxon>
        <taxon>Embryophyta</taxon>
        <taxon>Tracheophyta</taxon>
        <taxon>Spermatophyta</taxon>
        <taxon>Magnoliopsida</taxon>
        <taxon>eudicotyledons</taxon>
        <taxon>Gunneridae</taxon>
        <taxon>Pentapetalae</taxon>
        <taxon>asterids</taxon>
        <taxon>lamiids</taxon>
        <taxon>Lamiales</taxon>
        <taxon>Oleaceae</taxon>
        <taxon>Oleeae</taxon>
        <taxon>Fraxinus</taxon>
    </lineage>
</organism>
<dbReference type="AlphaFoldDB" id="A0AAD1Z5V6"/>
<accession>A0AAD1Z5V6</accession>
<dbReference type="EMBL" id="OU503041">
    <property type="protein sequence ID" value="CAI9763667.1"/>
    <property type="molecule type" value="Genomic_DNA"/>
</dbReference>
<name>A0AAD1Z5V6_9LAMI</name>
<proteinExistence type="predicted"/>
<evidence type="ECO:0000313" key="2">
    <source>
        <dbReference type="Proteomes" id="UP000834106"/>
    </source>
</evidence>